<dbReference type="RefSeq" id="WP_018526302.1">
    <property type="nucleotide sequence ID" value="NZ_LPWH01000112.1"/>
</dbReference>
<dbReference type="PROSITE" id="PS51671">
    <property type="entry name" value="ACT"/>
    <property type="match status" value="1"/>
</dbReference>
<dbReference type="CDD" id="cd04872">
    <property type="entry name" value="ACT_1ZPV"/>
    <property type="match status" value="1"/>
</dbReference>
<organism evidence="3 4">
    <name type="scientific">Alkalispirochaeta sphaeroplastigenens</name>
    <dbReference type="NCBI Taxonomy" id="1187066"/>
    <lineage>
        <taxon>Bacteria</taxon>
        <taxon>Pseudomonadati</taxon>
        <taxon>Spirochaetota</taxon>
        <taxon>Spirochaetia</taxon>
        <taxon>Spirochaetales</taxon>
        <taxon>Spirochaetaceae</taxon>
        <taxon>Alkalispirochaeta</taxon>
    </lineage>
</organism>
<dbReference type="InterPro" id="IPR045865">
    <property type="entry name" value="ACT-like_dom_sf"/>
</dbReference>
<dbReference type="SUPFAM" id="SSF55021">
    <property type="entry name" value="ACT-like"/>
    <property type="match status" value="1"/>
</dbReference>
<evidence type="ECO:0000313" key="4">
    <source>
        <dbReference type="Proteomes" id="UP000237350"/>
    </source>
</evidence>
<protein>
    <recommendedName>
        <fullName evidence="1">UPF0237 protein AU468_11500</fullName>
    </recommendedName>
</protein>
<dbReference type="EMBL" id="LPWH01000112">
    <property type="protein sequence ID" value="POQ99005.1"/>
    <property type="molecule type" value="Genomic_DNA"/>
</dbReference>
<evidence type="ECO:0000259" key="2">
    <source>
        <dbReference type="PROSITE" id="PS51671"/>
    </source>
</evidence>
<sequence length="89" mass="9707">MRAVCTVVGKDKPGIIAAVSVAFAERSVNILDISQTIMQGFFTMITLVDLAGMTISLDQLRQDLDALGQEIDVSVTLQHEDVFTAMHRV</sequence>
<reference evidence="4" key="1">
    <citation type="submission" date="2015-12" db="EMBL/GenBank/DDBJ databases">
        <authorList>
            <person name="Lodha T.D."/>
            <person name="Chintalapati S."/>
            <person name="Chintalapati V.R."/>
            <person name="Sravanthi T."/>
        </authorList>
    </citation>
    <scope>NUCLEOTIDE SEQUENCE [LARGE SCALE GENOMIC DNA]</scope>
    <source>
        <strain evidence="4">JC133</strain>
    </source>
</reference>
<gene>
    <name evidence="3" type="ORF">AU468_11500</name>
</gene>
<proteinExistence type="inferred from homology"/>
<comment type="similarity">
    <text evidence="1">Belongs to the UPF0237 family.</text>
</comment>
<dbReference type="PANTHER" id="PTHR34875:SF6">
    <property type="entry name" value="UPF0237 PROTEIN MJ1558"/>
    <property type="match status" value="1"/>
</dbReference>
<dbReference type="InterPro" id="IPR002912">
    <property type="entry name" value="ACT_dom"/>
</dbReference>
<dbReference type="NCBIfam" id="NF001220">
    <property type="entry name" value="PRK00194.1"/>
    <property type="match status" value="1"/>
</dbReference>
<dbReference type="Pfam" id="PF13740">
    <property type="entry name" value="ACT_6"/>
    <property type="match status" value="1"/>
</dbReference>
<evidence type="ECO:0000313" key="3">
    <source>
        <dbReference type="EMBL" id="POQ99005.1"/>
    </source>
</evidence>
<dbReference type="InterPro" id="IPR022986">
    <property type="entry name" value="UPF0237_ACT"/>
</dbReference>
<dbReference type="Proteomes" id="UP000237350">
    <property type="component" value="Unassembled WGS sequence"/>
</dbReference>
<dbReference type="AlphaFoldDB" id="A0A2S4JHP6"/>
<keyword evidence="4" id="KW-1185">Reference proteome</keyword>
<feature type="domain" description="ACT" evidence="2">
    <location>
        <begin position="4"/>
        <end position="78"/>
    </location>
</feature>
<name>A0A2S4JHP6_9SPIO</name>
<comment type="caution">
    <text evidence="3">The sequence shown here is derived from an EMBL/GenBank/DDBJ whole genome shotgun (WGS) entry which is preliminary data.</text>
</comment>
<accession>A0A2S4JHP6</accession>
<dbReference type="InterPro" id="IPR050990">
    <property type="entry name" value="UPF0237/GcvR_regulator"/>
</dbReference>
<dbReference type="Gene3D" id="3.30.70.260">
    <property type="match status" value="1"/>
</dbReference>
<evidence type="ECO:0000256" key="1">
    <source>
        <dbReference type="HAMAP-Rule" id="MF_01054"/>
    </source>
</evidence>
<dbReference type="PANTHER" id="PTHR34875">
    <property type="entry name" value="UPF0237 PROTEIN MJ1558"/>
    <property type="match status" value="1"/>
</dbReference>
<dbReference type="HAMAP" id="MF_01054">
    <property type="entry name" value="UPF0237"/>
    <property type="match status" value="1"/>
</dbReference>
<dbReference type="OrthoDB" id="9803078at2"/>